<evidence type="ECO:0000313" key="1">
    <source>
        <dbReference type="EMBL" id="KAG0414986.1"/>
    </source>
</evidence>
<sequence length="109" mass="11740">MCLLSCNVLQLGAAGVFLLAVGLTAVLLAVPRGESQLPGKQEDTDPLFIWRNALTVLLGLCSLVSPLLMLKMHWAVPVHAKSLDRQSAVIRRRTVTLASPDLSHNSRSA</sequence>
<proteinExistence type="predicted"/>
<comment type="caution">
    <text evidence="1">The sequence shown here is derived from an EMBL/GenBank/DDBJ whole genome shotgun (WGS) entry which is preliminary data.</text>
</comment>
<dbReference type="EMBL" id="JABSTQ010011125">
    <property type="protein sequence ID" value="KAG0414986.1"/>
    <property type="molecule type" value="Genomic_DNA"/>
</dbReference>
<keyword evidence="2" id="KW-1185">Reference proteome</keyword>
<gene>
    <name evidence="1" type="ORF">HPB47_007867</name>
</gene>
<evidence type="ECO:0000313" key="2">
    <source>
        <dbReference type="Proteomes" id="UP000805193"/>
    </source>
</evidence>
<organism evidence="1 2">
    <name type="scientific">Ixodes persulcatus</name>
    <name type="common">Taiga tick</name>
    <dbReference type="NCBI Taxonomy" id="34615"/>
    <lineage>
        <taxon>Eukaryota</taxon>
        <taxon>Metazoa</taxon>
        <taxon>Ecdysozoa</taxon>
        <taxon>Arthropoda</taxon>
        <taxon>Chelicerata</taxon>
        <taxon>Arachnida</taxon>
        <taxon>Acari</taxon>
        <taxon>Parasitiformes</taxon>
        <taxon>Ixodida</taxon>
        <taxon>Ixodoidea</taxon>
        <taxon>Ixodidae</taxon>
        <taxon>Ixodinae</taxon>
        <taxon>Ixodes</taxon>
    </lineage>
</organism>
<accession>A0AC60P6H1</accession>
<dbReference type="Proteomes" id="UP000805193">
    <property type="component" value="Unassembled WGS sequence"/>
</dbReference>
<name>A0AC60P6H1_IXOPE</name>
<reference evidence="1 2" key="1">
    <citation type="journal article" date="2020" name="Cell">
        <title>Large-Scale Comparative Analyses of Tick Genomes Elucidate Their Genetic Diversity and Vector Capacities.</title>
        <authorList>
            <consortium name="Tick Genome and Microbiome Consortium (TIGMIC)"/>
            <person name="Jia N."/>
            <person name="Wang J."/>
            <person name="Shi W."/>
            <person name="Du L."/>
            <person name="Sun Y."/>
            <person name="Zhan W."/>
            <person name="Jiang J.F."/>
            <person name="Wang Q."/>
            <person name="Zhang B."/>
            <person name="Ji P."/>
            <person name="Bell-Sakyi L."/>
            <person name="Cui X.M."/>
            <person name="Yuan T.T."/>
            <person name="Jiang B.G."/>
            <person name="Yang W.F."/>
            <person name="Lam T.T."/>
            <person name="Chang Q.C."/>
            <person name="Ding S.J."/>
            <person name="Wang X.J."/>
            <person name="Zhu J.G."/>
            <person name="Ruan X.D."/>
            <person name="Zhao L."/>
            <person name="Wei J.T."/>
            <person name="Ye R.Z."/>
            <person name="Que T.C."/>
            <person name="Du C.H."/>
            <person name="Zhou Y.H."/>
            <person name="Cheng J.X."/>
            <person name="Dai P.F."/>
            <person name="Guo W.B."/>
            <person name="Han X.H."/>
            <person name="Huang E.J."/>
            <person name="Li L.F."/>
            <person name="Wei W."/>
            <person name="Gao Y.C."/>
            <person name="Liu J.Z."/>
            <person name="Shao H.Z."/>
            <person name="Wang X."/>
            <person name="Wang C.C."/>
            <person name="Yang T.C."/>
            <person name="Huo Q.B."/>
            <person name="Li W."/>
            <person name="Chen H.Y."/>
            <person name="Chen S.E."/>
            <person name="Zhou L.G."/>
            <person name="Ni X.B."/>
            <person name="Tian J.H."/>
            <person name="Sheng Y."/>
            <person name="Liu T."/>
            <person name="Pan Y.S."/>
            <person name="Xia L.Y."/>
            <person name="Li J."/>
            <person name="Zhao F."/>
            <person name="Cao W.C."/>
        </authorList>
    </citation>
    <scope>NUCLEOTIDE SEQUENCE [LARGE SCALE GENOMIC DNA]</scope>
    <source>
        <strain evidence="1">Iper-2018</strain>
    </source>
</reference>
<protein>
    <submittedName>
        <fullName evidence="1">Uncharacterized protein</fullName>
    </submittedName>
</protein>